<reference evidence="3" key="1">
    <citation type="journal article" date="2015" name="Nature">
        <title>Complex archaea that bridge the gap between prokaryotes and eukaryotes.</title>
        <authorList>
            <person name="Spang A."/>
            <person name="Saw J.H."/>
            <person name="Jorgensen S.L."/>
            <person name="Zaremba-Niedzwiedzka K."/>
            <person name="Martijn J."/>
            <person name="Lind A.E."/>
            <person name="van Eijk R."/>
            <person name="Schleper C."/>
            <person name="Guy L."/>
            <person name="Ettema T.J."/>
        </authorList>
    </citation>
    <scope>NUCLEOTIDE SEQUENCE</scope>
</reference>
<evidence type="ECO:0000313" key="3">
    <source>
        <dbReference type="EMBL" id="KKL09288.1"/>
    </source>
</evidence>
<dbReference type="EMBL" id="LAZR01042545">
    <property type="protein sequence ID" value="KKL09288.1"/>
    <property type="molecule type" value="Genomic_DNA"/>
</dbReference>
<evidence type="ECO:0000256" key="1">
    <source>
        <dbReference type="SAM" id="MobiDB-lite"/>
    </source>
</evidence>
<evidence type="ECO:0000259" key="2">
    <source>
        <dbReference type="Pfam" id="PF18863"/>
    </source>
</evidence>
<dbReference type="AlphaFoldDB" id="A0A0F9DB62"/>
<dbReference type="Pfam" id="PF18863">
    <property type="entry name" value="AbiJ_NTD4"/>
    <property type="match status" value="1"/>
</dbReference>
<protein>
    <recommendedName>
        <fullName evidence="2">HEPN AbiJ-N-terminal domain-containing protein</fullName>
    </recommendedName>
</protein>
<sequence>LICENYDLWNNRHGIPDYFYKMRIGLIELLFRGAEEYLRREYKSNNLGMLASILLKRTKPKSKSATEKALESFIESVNELNLRFREAELPFTYHNGYIQLVEDEFTQKEVEEPFWNLVSDTKWENVDYEMKEAIDRRDAGKEDAITYALKALESTIKVISDYNRWTTGHEKGPSNYIDNLVSEKNGRFIDVWEAEAMKHLFTTLRNPRSHGAGSARRPETHEQQRSFAIESCMSWIKSLIKRK</sequence>
<feature type="non-terminal residue" evidence="3">
    <location>
        <position position="1"/>
    </location>
</feature>
<dbReference type="InterPro" id="IPR049503">
    <property type="entry name" value="AbiJ_NTD4"/>
</dbReference>
<gene>
    <name evidence="3" type="ORF">LCGC14_2567370</name>
</gene>
<feature type="domain" description="HEPN AbiJ-N-terminal" evidence="2">
    <location>
        <begin position="23"/>
        <end position="116"/>
    </location>
</feature>
<comment type="caution">
    <text evidence="3">The sequence shown here is derived from an EMBL/GenBank/DDBJ whole genome shotgun (WGS) entry which is preliminary data.</text>
</comment>
<accession>A0A0F9DB62</accession>
<organism evidence="3">
    <name type="scientific">marine sediment metagenome</name>
    <dbReference type="NCBI Taxonomy" id="412755"/>
    <lineage>
        <taxon>unclassified sequences</taxon>
        <taxon>metagenomes</taxon>
        <taxon>ecological metagenomes</taxon>
    </lineage>
</organism>
<feature type="region of interest" description="Disordered" evidence="1">
    <location>
        <begin position="205"/>
        <end position="224"/>
    </location>
</feature>
<name>A0A0F9DB62_9ZZZZ</name>
<proteinExistence type="predicted"/>